<evidence type="ECO:0000313" key="9">
    <source>
        <dbReference type="EMBL" id="KAK4031875.1"/>
    </source>
</evidence>
<comment type="caution">
    <text evidence="9">The sequence shown here is derived from an EMBL/GenBank/DDBJ whole genome shotgun (WGS) entry which is preliminary data.</text>
</comment>
<feature type="compositionally biased region" description="Basic and acidic residues" evidence="7">
    <location>
        <begin position="1326"/>
        <end position="1335"/>
    </location>
</feature>
<dbReference type="GO" id="GO:0009254">
    <property type="term" value="P:peptidoglycan turnover"/>
    <property type="evidence" value="ECO:0007669"/>
    <property type="project" value="TreeGrafter"/>
</dbReference>
<dbReference type="GO" id="GO:0003677">
    <property type="term" value="F:DNA binding"/>
    <property type="evidence" value="ECO:0007669"/>
    <property type="project" value="UniProtKB-KW"/>
</dbReference>
<sequence length="1536" mass="165339">MTSLDADLDPLWQDLDWAIGQMLIMGWDGTEVTPQIRNLIEQHHLGSVLLTAKNLKSAQQTAKLVQELQAIAHQAGHPQPLLIALDQENGGVNSLYDEDYICQFPSSMGQAAASSAELAYKVAKATATEVSAVGVNLILGPVLDVLTNARYQPLGVRAIGDDPQEVSQYGIAAMNGYKDAGVATCGKHFPSYGNLDFLGSSLDIPIITQTLEELSLSALVPFRNAVASGKLDAMFVGGCGITNPSMSVNHACLSDQVVDDLLRNELGFQGVAISECLEMEGLRNEIGVKTGTVMAVEAGCDLVLLCRAYDVQLEAIAGLKLGVENELITKERIYTSLKRVLRMKKSCTSWQKALNPPGISLLTKIHPSHLALSLKAYDDSIAVIRDNEKLLPLSSSMHQEEELLLLTPLVKPLPASSMTKALLEAKNKYDAPTVHDKWVHRDRGAIMSGEGVFRELGRSLARARHGKLLHTSYTANGVRPVHENLINRASCIIIVTADANRNLYQAGFTKHVSMMCSMLRASGQKKSLLVVAVSSPYDFAMDKSVGTYICTFDFTETAMAALVRVLCGKFKPQGTLPGTLRKSRKVLKSRQHWLVEAYNRDRDARGLDDLLQALARASAPAHQFLQTTSAHSFELFNPNIEEAHFVVRNSSTQALYGFCATYFVQGTGIMGALFVDPSKRNVSIGRSLQRRALRGLTQKRGIQKMQLGMSFPGVFLGIPADDSAGLRQWFANGGWDLQFPRRLANLAIASLGSWSAPEGLLQSIQRAGVTFDLIHGPDNAESVLGHIGAHANPEVLELYRFALQETKSCGVVRAKGHAESLLGTVIICSPGSPLAAFIPPLQPSSVQDEPIGGIVAPVVASSTAQASLVLQGLALMGLRQNKAHKALRSVLSWVQDDAHEPLLAMGFEVVQAFEEFTNSPDNKLPQSGDEMAGFNSMPALPSGAPPGPDAMAMTASDMDAFNACMAFDESLLDPVNIPPMPFTPNPYDFETFSTTFEDPFSYPARPFEPNNNNNNNNNNNTGAGGRGPPNTASAAAAAAASDTRNSHHDVYGHMIGGPSPQPDDDDDDSALDTKLLGFGAPIPGKATLLLADSGQFVEPAMTGELYGMFFVAEDVFGAESNTSGRPLELTCYRRNLWQISGQIVLPRQVVGGPALLCYVDESGRRVGVAELAASVTAVESIEGRVAEMITIPWRGSNAPMGAEETKVVSAPPVVPLDFAGGGQEVDGGSRVSMPVAWKRLQFKHATANNGRRKGLQQHYVVQINLLVKGKQGGEYVKVAEIQSGPVIVRGRSPRNFDSRKEVPLGDKRPLERRSTEVGGGAGAKQQRQDEGEAKMQRYNSMGVQQSPSDWATPYASTPSAQQQHPPKKMAITSPSLNRPPVPSWGSLDAPSSSANPKHLNTKPSTTKQRSNSTTNPQPLPITLSLSEDERSPPNRSGSNDSTQSPQLTKSGMLLSTGGGGTGLTAPGQAGGGAHNPLASPLETEDMLYEYFPLSLDDWMPPVDAIYRPHVVHHTIVPPEVKAQQVRSKAKRYFAAE</sequence>
<feature type="compositionally biased region" description="Low complexity" evidence="7">
    <location>
        <begin position="1032"/>
        <end position="1041"/>
    </location>
</feature>
<accession>A0AAN6SLV0</accession>
<name>A0AAN6SLV0_9PEZI</name>
<keyword evidence="4" id="KW-0325">Glycoprotein</keyword>
<dbReference type="FunFam" id="3.40.50.1700:FF:000013">
    <property type="entry name" value="Glycoside hydrolase family 3 protein"/>
    <property type="match status" value="1"/>
</dbReference>
<dbReference type="GO" id="GO:0004553">
    <property type="term" value="F:hydrolase activity, hydrolyzing O-glycosyl compounds"/>
    <property type="evidence" value="ECO:0007669"/>
    <property type="project" value="InterPro"/>
</dbReference>
<dbReference type="InterPro" id="IPR017853">
    <property type="entry name" value="GH"/>
</dbReference>
<evidence type="ECO:0000256" key="5">
    <source>
        <dbReference type="ARBA" id="ARBA00023295"/>
    </source>
</evidence>
<evidence type="ECO:0000256" key="6">
    <source>
        <dbReference type="PROSITE-ProRule" id="PRU00850"/>
    </source>
</evidence>
<dbReference type="FunFam" id="3.20.20.300:FF:000008">
    <property type="entry name" value="Beta-N-acetylglucosaminidase, putative"/>
    <property type="match status" value="1"/>
</dbReference>
<dbReference type="Pfam" id="PF00933">
    <property type="entry name" value="Glyco_hydro_3"/>
    <property type="match status" value="1"/>
</dbReference>
<evidence type="ECO:0000313" key="10">
    <source>
        <dbReference type="Proteomes" id="UP001303115"/>
    </source>
</evidence>
<dbReference type="Gene3D" id="3.40.50.1700">
    <property type="entry name" value="Glycoside hydrolase family 3 C-terminal domain"/>
    <property type="match status" value="1"/>
</dbReference>
<protein>
    <recommendedName>
        <fullName evidence="8">NDT80 domain-containing protein</fullName>
    </recommendedName>
</protein>
<organism evidence="9 10">
    <name type="scientific">Parachaetomium inaequale</name>
    <dbReference type="NCBI Taxonomy" id="2588326"/>
    <lineage>
        <taxon>Eukaryota</taxon>
        <taxon>Fungi</taxon>
        <taxon>Dikarya</taxon>
        <taxon>Ascomycota</taxon>
        <taxon>Pezizomycotina</taxon>
        <taxon>Sordariomycetes</taxon>
        <taxon>Sordariomycetidae</taxon>
        <taxon>Sordariales</taxon>
        <taxon>Chaetomiaceae</taxon>
        <taxon>Parachaetomium</taxon>
    </lineage>
</organism>
<feature type="compositionally biased region" description="Polar residues" evidence="7">
    <location>
        <begin position="1401"/>
        <end position="1416"/>
    </location>
</feature>
<feature type="DNA-binding region" description="NDT80" evidence="6">
    <location>
        <begin position="1052"/>
        <end position="1300"/>
    </location>
</feature>
<feature type="domain" description="NDT80" evidence="8">
    <location>
        <begin position="1052"/>
        <end position="1300"/>
    </location>
</feature>
<dbReference type="SUPFAM" id="SSF55729">
    <property type="entry name" value="Acyl-CoA N-acyltransferases (Nat)"/>
    <property type="match status" value="1"/>
</dbReference>
<feature type="compositionally biased region" description="Gly residues" evidence="7">
    <location>
        <begin position="1456"/>
        <end position="1473"/>
    </location>
</feature>
<dbReference type="PANTHER" id="PTHR30480:SF8">
    <property type="entry name" value="PUTATIVE (AFU_ORTHOLOGUE AFUA_8G04060)-RELATED"/>
    <property type="match status" value="1"/>
</dbReference>
<dbReference type="InterPro" id="IPR024061">
    <property type="entry name" value="NDT80_DNA-bd_dom"/>
</dbReference>
<evidence type="ECO:0000259" key="8">
    <source>
        <dbReference type="PROSITE" id="PS51517"/>
    </source>
</evidence>
<gene>
    <name evidence="9" type="ORF">C8A01DRAFT_41685</name>
</gene>
<dbReference type="InterPro" id="IPR016181">
    <property type="entry name" value="Acyl_CoA_acyltransferase"/>
</dbReference>
<feature type="compositionally biased region" description="Polar residues" evidence="7">
    <location>
        <begin position="1337"/>
        <end position="1364"/>
    </location>
</feature>
<dbReference type="Pfam" id="PF05224">
    <property type="entry name" value="NDT80_PhoG"/>
    <property type="match status" value="1"/>
</dbReference>
<dbReference type="Proteomes" id="UP001303115">
    <property type="component" value="Unassembled WGS sequence"/>
</dbReference>
<dbReference type="InterPro" id="IPR037141">
    <property type="entry name" value="NDT80_DNA-bd_dom_sf"/>
</dbReference>
<evidence type="ECO:0000256" key="7">
    <source>
        <dbReference type="SAM" id="MobiDB-lite"/>
    </source>
</evidence>
<dbReference type="InterPro" id="IPR050226">
    <property type="entry name" value="NagZ_Beta-hexosaminidase"/>
</dbReference>
<evidence type="ECO:0000256" key="1">
    <source>
        <dbReference type="ARBA" id="ARBA00005336"/>
    </source>
</evidence>
<dbReference type="SUPFAM" id="SSF49417">
    <property type="entry name" value="p53-like transcription factors"/>
    <property type="match status" value="1"/>
</dbReference>
<keyword evidence="2" id="KW-0378">Hydrolase</keyword>
<dbReference type="Gene3D" id="2.60.40.1390">
    <property type="entry name" value="NDT80 DNA-binding domain"/>
    <property type="match status" value="1"/>
</dbReference>
<dbReference type="InterPro" id="IPR001764">
    <property type="entry name" value="Glyco_hydro_3_N"/>
</dbReference>
<dbReference type="SUPFAM" id="SSF51445">
    <property type="entry name" value="(Trans)glycosidases"/>
    <property type="match status" value="1"/>
</dbReference>
<feature type="compositionally biased region" description="Basic and acidic residues" evidence="7">
    <location>
        <begin position="1294"/>
        <end position="1315"/>
    </location>
</feature>
<reference evidence="10" key="1">
    <citation type="journal article" date="2023" name="Mol. Phylogenet. Evol.">
        <title>Genome-scale phylogeny and comparative genomics of the fungal order Sordariales.</title>
        <authorList>
            <person name="Hensen N."/>
            <person name="Bonometti L."/>
            <person name="Westerberg I."/>
            <person name="Brannstrom I.O."/>
            <person name="Guillou S."/>
            <person name="Cros-Aarteil S."/>
            <person name="Calhoun S."/>
            <person name="Haridas S."/>
            <person name="Kuo A."/>
            <person name="Mondo S."/>
            <person name="Pangilinan J."/>
            <person name="Riley R."/>
            <person name="LaButti K."/>
            <person name="Andreopoulos B."/>
            <person name="Lipzen A."/>
            <person name="Chen C."/>
            <person name="Yan M."/>
            <person name="Daum C."/>
            <person name="Ng V."/>
            <person name="Clum A."/>
            <person name="Steindorff A."/>
            <person name="Ohm R.A."/>
            <person name="Martin F."/>
            <person name="Silar P."/>
            <person name="Natvig D.O."/>
            <person name="Lalanne C."/>
            <person name="Gautier V."/>
            <person name="Ament-Velasquez S.L."/>
            <person name="Kruys A."/>
            <person name="Hutchinson M.I."/>
            <person name="Powell A.J."/>
            <person name="Barry K."/>
            <person name="Miller A.N."/>
            <person name="Grigoriev I.V."/>
            <person name="Debuchy R."/>
            <person name="Gladieux P."/>
            <person name="Hiltunen Thoren M."/>
            <person name="Johannesson H."/>
        </authorList>
    </citation>
    <scope>NUCLEOTIDE SEQUENCE [LARGE SCALE GENOMIC DNA]</scope>
    <source>
        <strain evidence="10">CBS 284.82</strain>
    </source>
</reference>
<dbReference type="GO" id="GO:0003700">
    <property type="term" value="F:DNA-binding transcription factor activity"/>
    <property type="evidence" value="ECO:0007669"/>
    <property type="project" value="UniProtKB-UniRule"/>
</dbReference>
<feature type="compositionally biased region" description="Low complexity" evidence="7">
    <location>
        <begin position="1010"/>
        <end position="1020"/>
    </location>
</feature>
<evidence type="ECO:0000256" key="3">
    <source>
        <dbReference type="ARBA" id="ARBA00023125"/>
    </source>
</evidence>
<feature type="compositionally biased region" description="Polar residues" evidence="7">
    <location>
        <begin position="1433"/>
        <end position="1449"/>
    </location>
</feature>
<dbReference type="Gene3D" id="3.20.20.300">
    <property type="entry name" value="Glycoside hydrolase, family 3, N-terminal domain"/>
    <property type="match status" value="1"/>
</dbReference>
<feature type="region of interest" description="Disordered" evidence="7">
    <location>
        <begin position="998"/>
        <end position="1072"/>
    </location>
</feature>
<dbReference type="InterPro" id="IPR008967">
    <property type="entry name" value="p53-like_TF_DNA-bd_sf"/>
</dbReference>
<keyword evidence="3 6" id="KW-0238">DNA-binding</keyword>
<feature type="region of interest" description="Disordered" evidence="7">
    <location>
        <begin position="1288"/>
        <end position="1478"/>
    </location>
</feature>
<keyword evidence="10" id="KW-1185">Reference proteome</keyword>
<dbReference type="PANTHER" id="PTHR30480">
    <property type="entry name" value="BETA-HEXOSAMINIDASE-RELATED"/>
    <property type="match status" value="1"/>
</dbReference>
<keyword evidence="5" id="KW-0326">Glycosidase</keyword>
<dbReference type="EMBL" id="MU854686">
    <property type="protein sequence ID" value="KAK4031875.1"/>
    <property type="molecule type" value="Genomic_DNA"/>
</dbReference>
<dbReference type="PROSITE" id="PS51517">
    <property type="entry name" value="NDT80"/>
    <property type="match status" value="1"/>
</dbReference>
<evidence type="ECO:0000256" key="4">
    <source>
        <dbReference type="ARBA" id="ARBA00023180"/>
    </source>
</evidence>
<evidence type="ECO:0000256" key="2">
    <source>
        <dbReference type="ARBA" id="ARBA00022801"/>
    </source>
</evidence>
<dbReference type="InterPro" id="IPR036881">
    <property type="entry name" value="Glyco_hydro_3_C_sf"/>
</dbReference>
<comment type="similarity">
    <text evidence="1">Belongs to the glycosyl hydrolase 3 family.</text>
</comment>
<dbReference type="InterPro" id="IPR036962">
    <property type="entry name" value="Glyco_hydro_3_N_sf"/>
</dbReference>
<dbReference type="GO" id="GO:0005975">
    <property type="term" value="P:carbohydrate metabolic process"/>
    <property type="evidence" value="ECO:0007669"/>
    <property type="project" value="InterPro"/>
</dbReference>
<proteinExistence type="inferred from homology"/>